<proteinExistence type="predicted"/>
<dbReference type="EMBL" id="JBHTLJ010000005">
    <property type="protein sequence ID" value="MFD1163948.1"/>
    <property type="molecule type" value="Genomic_DNA"/>
</dbReference>
<evidence type="ECO:0000313" key="1">
    <source>
        <dbReference type="EMBL" id="MFD1163948.1"/>
    </source>
</evidence>
<sequence>MSKLISISLSFVILMQSFGFHINDIAQIDEFIEHAKFHNEQYGDNVFVFISKHYGEQKKDHEKEQHDGNEDHEQLPFQHQTHIASITDFVLNTYIQVLKTPEFSEFKTHHFYYQATSSSLHVDGLFQPPQLV</sequence>
<dbReference type="Proteomes" id="UP001597163">
    <property type="component" value="Unassembled WGS sequence"/>
</dbReference>
<organism evidence="1 2">
    <name type="scientific">Hwangdonia seohaensis</name>
    <dbReference type="NCBI Taxonomy" id="1240727"/>
    <lineage>
        <taxon>Bacteria</taxon>
        <taxon>Pseudomonadati</taxon>
        <taxon>Bacteroidota</taxon>
        <taxon>Flavobacteriia</taxon>
        <taxon>Flavobacteriales</taxon>
        <taxon>Flavobacteriaceae</taxon>
        <taxon>Hwangdonia</taxon>
    </lineage>
</organism>
<comment type="caution">
    <text evidence="1">The sequence shown here is derived from an EMBL/GenBank/DDBJ whole genome shotgun (WGS) entry which is preliminary data.</text>
</comment>
<evidence type="ECO:0000313" key="2">
    <source>
        <dbReference type="Proteomes" id="UP001597163"/>
    </source>
</evidence>
<dbReference type="RefSeq" id="WP_311942847.1">
    <property type="nucleotide sequence ID" value="NZ_JAVSCK010000005.1"/>
</dbReference>
<accession>A0ABW3RGD6</accession>
<gene>
    <name evidence="1" type="ORF">ACFQ2E_16070</name>
</gene>
<keyword evidence="2" id="KW-1185">Reference proteome</keyword>
<reference evidence="2" key="1">
    <citation type="journal article" date="2019" name="Int. J. Syst. Evol. Microbiol.">
        <title>The Global Catalogue of Microorganisms (GCM) 10K type strain sequencing project: providing services to taxonomists for standard genome sequencing and annotation.</title>
        <authorList>
            <consortium name="The Broad Institute Genomics Platform"/>
            <consortium name="The Broad Institute Genome Sequencing Center for Infectious Disease"/>
            <person name="Wu L."/>
            <person name="Ma J."/>
        </authorList>
    </citation>
    <scope>NUCLEOTIDE SEQUENCE [LARGE SCALE GENOMIC DNA]</scope>
    <source>
        <strain evidence="2">CCUG 63246</strain>
    </source>
</reference>
<protein>
    <submittedName>
        <fullName evidence="1">Uncharacterized protein</fullName>
    </submittedName>
</protein>
<name>A0ABW3RGD6_9FLAO</name>